<dbReference type="EMBL" id="LNFO01002240">
    <property type="protein sequence ID" value="KUF86591.1"/>
    <property type="molecule type" value="Genomic_DNA"/>
</dbReference>
<reference evidence="2 3" key="1">
    <citation type="submission" date="2015-11" db="EMBL/GenBank/DDBJ databases">
        <title>Genomes and virulence difference between two physiological races of Phytophthora nicotianae.</title>
        <authorList>
            <person name="Liu H."/>
            <person name="Ma X."/>
            <person name="Yu H."/>
            <person name="Fang D."/>
            <person name="Li Y."/>
            <person name="Wang X."/>
            <person name="Wang W."/>
            <person name="Dong Y."/>
            <person name="Xiao B."/>
        </authorList>
    </citation>
    <scope>NUCLEOTIDE SEQUENCE [LARGE SCALE GENOMIC DNA]</scope>
    <source>
        <strain evidence="3">race 0</strain>
    </source>
</reference>
<feature type="region of interest" description="Disordered" evidence="1">
    <location>
        <begin position="157"/>
        <end position="176"/>
    </location>
</feature>
<evidence type="ECO:0000256" key="1">
    <source>
        <dbReference type="SAM" id="MobiDB-lite"/>
    </source>
</evidence>
<evidence type="ECO:0000313" key="3">
    <source>
        <dbReference type="Proteomes" id="UP000052943"/>
    </source>
</evidence>
<accession>A0A0W8CRE8</accession>
<dbReference type="OrthoDB" id="1922977at2759"/>
<dbReference type="AlphaFoldDB" id="A0A0W8CRE8"/>
<proteinExistence type="predicted"/>
<sequence length="232" mass="26148">MYKASIVSTTQILHRIPHSPMEMEVHEMGTPASATETSLSREAVQKAVERLHKVTEERKRWIYKRDETLKRKEKLLQLLQRQDPGTLSIERIEPQKAKQEAELAKQKETVAPKAAAMAATRKKELKALQAHAEAAHEKQQAAAIVLARSLKLLQSKRKREVKEEDPHPRKKVDVGSKNEVKAAIAAPEMHTSLDVGTTELATAACLRIATRYLTQTGKVFKFIRRVLCFFGG</sequence>
<name>A0A0W8CRE8_PHYNI</name>
<comment type="caution">
    <text evidence="2">The sequence shown here is derived from an EMBL/GenBank/DDBJ whole genome shotgun (WGS) entry which is preliminary data.</text>
</comment>
<gene>
    <name evidence="2" type="ORF">AM587_10012981</name>
</gene>
<dbReference type="Proteomes" id="UP000052943">
    <property type="component" value="Unassembled WGS sequence"/>
</dbReference>
<protein>
    <submittedName>
        <fullName evidence="2">Uncharacterized protein</fullName>
    </submittedName>
</protein>
<feature type="compositionally biased region" description="Basic and acidic residues" evidence="1">
    <location>
        <begin position="160"/>
        <end position="176"/>
    </location>
</feature>
<evidence type="ECO:0000313" key="2">
    <source>
        <dbReference type="EMBL" id="KUF86591.1"/>
    </source>
</evidence>
<organism evidence="2 3">
    <name type="scientific">Phytophthora nicotianae</name>
    <name type="common">Potato buckeye rot agent</name>
    <name type="synonym">Phytophthora parasitica</name>
    <dbReference type="NCBI Taxonomy" id="4792"/>
    <lineage>
        <taxon>Eukaryota</taxon>
        <taxon>Sar</taxon>
        <taxon>Stramenopiles</taxon>
        <taxon>Oomycota</taxon>
        <taxon>Peronosporomycetes</taxon>
        <taxon>Peronosporales</taxon>
        <taxon>Peronosporaceae</taxon>
        <taxon>Phytophthora</taxon>
    </lineage>
</organism>